<dbReference type="InterPro" id="IPR057571">
    <property type="entry name" value="SDR_PhqE-like"/>
</dbReference>
<dbReference type="OrthoDB" id="294295at2759"/>
<dbReference type="InterPro" id="IPR051122">
    <property type="entry name" value="SDR_DHRS6-like"/>
</dbReference>
<dbReference type="Gene3D" id="3.40.50.720">
    <property type="entry name" value="NAD(P)-binding Rossmann-like Domain"/>
    <property type="match status" value="1"/>
</dbReference>
<gene>
    <name evidence="4" type="ORF">PFL1_06789</name>
</gene>
<dbReference type="Proteomes" id="UP000053664">
    <property type="component" value="Unassembled WGS sequence"/>
</dbReference>
<dbReference type="PRINTS" id="PR00081">
    <property type="entry name" value="GDHRDH"/>
</dbReference>
<dbReference type="RefSeq" id="XP_007882526.1">
    <property type="nucleotide sequence ID" value="XM_007884335.1"/>
</dbReference>
<dbReference type="CDD" id="cd05233">
    <property type="entry name" value="SDR_c"/>
    <property type="match status" value="1"/>
</dbReference>
<evidence type="ECO:0000313" key="4">
    <source>
        <dbReference type="EMBL" id="EPQ25652.1"/>
    </source>
</evidence>
<protein>
    <submittedName>
        <fullName evidence="4">Uncharacterized protein</fullName>
    </submittedName>
</protein>
<dbReference type="EMBL" id="KE361653">
    <property type="protein sequence ID" value="EPQ25652.1"/>
    <property type="molecule type" value="Genomic_DNA"/>
</dbReference>
<dbReference type="eggNOG" id="KOG0725">
    <property type="taxonomic scope" value="Eukaryota"/>
</dbReference>
<dbReference type="GO" id="GO:0016491">
    <property type="term" value="F:oxidoreductase activity"/>
    <property type="evidence" value="ECO:0007669"/>
    <property type="project" value="UniProtKB-KW"/>
</dbReference>
<keyword evidence="2" id="KW-0521">NADP</keyword>
<organism evidence="4 5">
    <name type="scientific">Pseudozyma flocculosa PF-1</name>
    <dbReference type="NCBI Taxonomy" id="1277687"/>
    <lineage>
        <taxon>Eukaryota</taxon>
        <taxon>Fungi</taxon>
        <taxon>Dikarya</taxon>
        <taxon>Basidiomycota</taxon>
        <taxon>Ustilaginomycotina</taxon>
        <taxon>Ustilaginomycetes</taxon>
        <taxon>Ustilaginales</taxon>
        <taxon>Ustilaginaceae</taxon>
        <taxon>Pseudozyma</taxon>
    </lineage>
</organism>
<evidence type="ECO:0000256" key="1">
    <source>
        <dbReference type="ARBA" id="ARBA00006484"/>
    </source>
</evidence>
<dbReference type="PANTHER" id="PTHR43477">
    <property type="entry name" value="DIHYDROANTICAPSIN 7-DEHYDROGENASE"/>
    <property type="match status" value="1"/>
</dbReference>
<reference evidence="4 5" key="1">
    <citation type="journal article" date="2013" name="Plant Cell">
        <title>The transition from a phytopathogenic smut ancestor to an anamorphic biocontrol agent deciphered by comparative whole-genome analysis.</title>
        <authorList>
            <person name="Lefebvre F."/>
            <person name="Joly D.L."/>
            <person name="Labbe C."/>
            <person name="Teichmann B."/>
            <person name="Linning R."/>
            <person name="Belzile F."/>
            <person name="Bakkeren G."/>
            <person name="Belanger R.R."/>
        </authorList>
    </citation>
    <scope>NUCLEOTIDE SEQUENCE [LARGE SCALE GENOMIC DNA]</scope>
    <source>
        <strain evidence="4 5">PF-1</strain>
    </source>
</reference>
<evidence type="ECO:0000256" key="3">
    <source>
        <dbReference type="ARBA" id="ARBA00023002"/>
    </source>
</evidence>
<comment type="similarity">
    <text evidence="1">Belongs to the short-chain dehydrogenases/reductases (SDR) family.</text>
</comment>
<dbReference type="KEGG" id="pfp:PFL1_06789"/>
<evidence type="ECO:0000256" key="2">
    <source>
        <dbReference type="ARBA" id="ARBA00022857"/>
    </source>
</evidence>
<dbReference type="PANTHER" id="PTHR43477:SF1">
    <property type="entry name" value="DIHYDROANTICAPSIN 7-DEHYDROGENASE"/>
    <property type="match status" value="1"/>
</dbReference>
<name>A0A061H0H5_9BASI</name>
<dbReference type="InterPro" id="IPR002347">
    <property type="entry name" value="SDR_fam"/>
</dbReference>
<dbReference type="AlphaFoldDB" id="A0A061H0H5"/>
<sequence>MTTQTQPRYTAPLRGTRTLVIGGTSGIGFGVASALIEEGGSVHVASSSSAKVDDAVRRLSSPATQYNADASRVTGSTVSLSGPQMEASLSALFQEVGGQIDHLVFTSGDALAIKPLREWSYDDLVRVGDVRYFGAFLAIKTAIVGGHLKRGGSITLTSGSIAEQPRPDWTAVAGFAEGLVGLTRQFALDLAQHGVRVNLVMPGVVKTELWDPMPQDVRDHVLAEAAEATLTKKCAEVQDLVHAYLYLMKDTNITGQVIRSDGGSALVP</sequence>
<evidence type="ECO:0000313" key="5">
    <source>
        <dbReference type="Proteomes" id="UP000053664"/>
    </source>
</evidence>
<dbReference type="HOGENOM" id="CLU_010194_15_2_1"/>
<proteinExistence type="inferred from homology"/>
<dbReference type="GeneID" id="19320860"/>
<keyword evidence="3" id="KW-0560">Oxidoreductase</keyword>
<dbReference type="SUPFAM" id="SSF51735">
    <property type="entry name" value="NAD(P)-binding Rossmann-fold domains"/>
    <property type="match status" value="1"/>
</dbReference>
<dbReference type="InterPro" id="IPR036291">
    <property type="entry name" value="NAD(P)-bd_dom_sf"/>
</dbReference>
<accession>A0A061H0H5</accession>
<dbReference type="Pfam" id="PF23441">
    <property type="entry name" value="SDR"/>
    <property type="match status" value="1"/>
</dbReference>